<dbReference type="GO" id="GO:0015159">
    <property type="term" value="F:polysaccharide transmembrane transporter activity"/>
    <property type="evidence" value="ECO:0007669"/>
    <property type="project" value="InterPro"/>
</dbReference>
<evidence type="ECO:0000256" key="1">
    <source>
        <dbReference type="ARBA" id="ARBA00022729"/>
    </source>
</evidence>
<keyword evidence="1" id="KW-0732">Signal</keyword>
<keyword evidence="2" id="KW-0812">Transmembrane</keyword>
<dbReference type="PANTHER" id="PTHR33619">
    <property type="entry name" value="POLYSACCHARIDE EXPORT PROTEIN GFCE-RELATED"/>
    <property type="match status" value="1"/>
</dbReference>
<feature type="domain" description="Polysaccharide export protein N-terminal" evidence="3">
    <location>
        <begin position="49"/>
        <end position="148"/>
    </location>
</feature>
<proteinExistence type="predicted"/>
<organism evidence="4 5">
    <name type="scientific">Paramuribaculum intestinale</name>
    <dbReference type="NCBI Taxonomy" id="2094151"/>
    <lineage>
        <taxon>Bacteria</taxon>
        <taxon>Pseudomonadati</taxon>
        <taxon>Bacteroidota</taxon>
        <taxon>Bacteroidia</taxon>
        <taxon>Bacteroidales</taxon>
        <taxon>Muribaculaceae</taxon>
        <taxon>Paramuribaculum</taxon>
    </lineage>
</organism>
<dbReference type="InterPro" id="IPR049712">
    <property type="entry name" value="Poly_export"/>
</dbReference>
<gene>
    <name evidence="4" type="ORF">C5O25_01870</name>
</gene>
<keyword evidence="4" id="KW-0813">Transport</keyword>
<comment type="caution">
    <text evidence="4">The sequence shown here is derived from an EMBL/GenBank/DDBJ whole genome shotgun (WGS) entry which is preliminary data.</text>
</comment>
<accession>A0A2V1IWQ9</accession>
<dbReference type="EMBL" id="PUBV01000002">
    <property type="protein sequence ID" value="PWB09406.1"/>
    <property type="molecule type" value="Genomic_DNA"/>
</dbReference>
<dbReference type="PROSITE" id="PS51257">
    <property type="entry name" value="PROKAR_LIPOPROTEIN"/>
    <property type="match status" value="1"/>
</dbReference>
<evidence type="ECO:0000313" key="4">
    <source>
        <dbReference type="EMBL" id="PWB09406.1"/>
    </source>
</evidence>
<protein>
    <submittedName>
        <fullName evidence="4">Sugar transporter</fullName>
    </submittedName>
</protein>
<keyword evidence="5" id="KW-1185">Reference proteome</keyword>
<reference evidence="5" key="1">
    <citation type="submission" date="2018-02" db="EMBL/GenBank/DDBJ databases">
        <authorList>
            <person name="Clavel T."/>
            <person name="Strowig T."/>
        </authorList>
    </citation>
    <scope>NUCLEOTIDE SEQUENCE [LARGE SCALE GENOMIC DNA]</scope>
    <source>
        <strain evidence="5">DSM 100764</strain>
    </source>
</reference>
<feature type="transmembrane region" description="Helical" evidence="2">
    <location>
        <begin position="251"/>
        <end position="273"/>
    </location>
</feature>
<sequence length="274" mass="30442">MNNRSIITRIALITAIVLTMASCRTGRHSSHLTYMEQLGDSRQGTLSKSDYKVTIQPEDELQIIVTSAIPAATSEYNLPNSNASFSTGVGNLITDSQQQSYFVDREGNIEFPKLGTIHAAGMTTSQLRDMLIERIGQHVKDPNVRVLITNFHVNVMGEVRNPHRIHVPSQRFSIFDALAAAGDMTEYGRRDNVTIIREEADSARYVRLDLRDPAITASPYYYLKQNDVIIVEPNEIRQANSRYNQHSAFKLSVISTVVGAISVIASLVIALAVH</sequence>
<evidence type="ECO:0000259" key="3">
    <source>
        <dbReference type="Pfam" id="PF02563"/>
    </source>
</evidence>
<dbReference type="Gene3D" id="3.10.560.10">
    <property type="entry name" value="Outer membrane lipoprotein wza domain like"/>
    <property type="match status" value="1"/>
</dbReference>
<dbReference type="GeneID" id="93425283"/>
<dbReference type="Pfam" id="PF02563">
    <property type="entry name" value="Poly_export"/>
    <property type="match status" value="1"/>
</dbReference>
<dbReference type="PANTHER" id="PTHR33619:SF3">
    <property type="entry name" value="POLYSACCHARIDE EXPORT PROTEIN GFCE-RELATED"/>
    <property type="match status" value="1"/>
</dbReference>
<keyword evidence="4" id="KW-0762">Sugar transport</keyword>
<evidence type="ECO:0000313" key="5">
    <source>
        <dbReference type="Proteomes" id="UP000244925"/>
    </source>
</evidence>
<dbReference type="AlphaFoldDB" id="A0A2V1IWQ9"/>
<name>A0A2V1IWQ9_9BACT</name>
<keyword evidence="2" id="KW-1133">Transmembrane helix</keyword>
<evidence type="ECO:0000256" key="2">
    <source>
        <dbReference type="SAM" id="Phobius"/>
    </source>
</evidence>
<dbReference type="RefSeq" id="WP_107035028.1">
    <property type="nucleotide sequence ID" value="NZ_CAONGC010000009.1"/>
</dbReference>
<dbReference type="Gene3D" id="3.30.1950.10">
    <property type="entry name" value="wza like domain"/>
    <property type="match status" value="1"/>
</dbReference>
<dbReference type="Proteomes" id="UP000244925">
    <property type="component" value="Unassembled WGS sequence"/>
</dbReference>
<keyword evidence="2" id="KW-0472">Membrane</keyword>
<dbReference type="InterPro" id="IPR003715">
    <property type="entry name" value="Poly_export_N"/>
</dbReference>